<feature type="transmembrane region" description="Helical" evidence="1">
    <location>
        <begin position="12"/>
        <end position="30"/>
    </location>
</feature>
<keyword evidence="1" id="KW-0812">Transmembrane</keyword>
<feature type="transmembrane region" description="Helical" evidence="1">
    <location>
        <begin position="86"/>
        <end position="110"/>
    </location>
</feature>
<keyword evidence="1" id="KW-0472">Membrane</keyword>
<comment type="caution">
    <text evidence="2">The sequence shown here is derived from an EMBL/GenBank/DDBJ whole genome shotgun (WGS) entry which is preliminary data.</text>
</comment>
<protein>
    <submittedName>
        <fullName evidence="2">Uncharacterized protein</fullName>
    </submittedName>
</protein>
<gene>
    <name evidence="2" type="ORF">A3B04_01400</name>
</gene>
<name>A0A1G2FU35_9BACT</name>
<dbReference type="AlphaFoldDB" id="A0A1G2FU35"/>
<keyword evidence="1" id="KW-1133">Transmembrane helix</keyword>
<organism evidence="2 3">
    <name type="scientific">Candidatus Portnoybacteria bacterium RIFCSPLOWO2_02_FULL_39_11</name>
    <dbReference type="NCBI Taxonomy" id="1802001"/>
    <lineage>
        <taxon>Bacteria</taxon>
        <taxon>Candidatus Portnoyibacteriota</taxon>
    </lineage>
</organism>
<evidence type="ECO:0000256" key="1">
    <source>
        <dbReference type="SAM" id="Phobius"/>
    </source>
</evidence>
<dbReference type="EMBL" id="MHNF01000019">
    <property type="protein sequence ID" value="OGZ41128.1"/>
    <property type="molecule type" value="Genomic_DNA"/>
</dbReference>
<accession>A0A1G2FU35</accession>
<evidence type="ECO:0000313" key="2">
    <source>
        <dbReference type="EMBL" id="OGZ41128.1"/>
    </source>
</evidence>
<reference evidence="2 3" key="1">
    <citation type="journal article" date="2016" name="Nat. Commun.">
        <title>Thousands of microbial genomes shed light on interconnected biogeochemical processes in an aquifer system.</title>
        <authorList>
            <person name="Anantharaman K."/>
            <person name="Brown C.T."/>
            <person name="Hug L.A."/>
            <person name="Sharon I."/>
            <person name="Castelle C.J."/>
            <person name="Probst A.J."/>
            <person name="Thomas B.C."/>
            <person name="Singh A."/>
            <person name="Wilkins M.J."/>
            <person name="Karaoz U."/>
            <person name="Brodie E.L."/>
            <person name="Williams K.H."/>
            <person name="Hubbard S.S."/>
            <person name="Banfield J.F."/>
        </authorList>
    </citation>
    <scope>NUCLEOTIDE SEQUENCE [LARGE SCALE GENOMIC DNA]</scope>
</reference>
<dbReference type="Proteomes" id="UP000177126">
    <property type="component" value="Unassembled WGS sequence"/>
</dbReference>
<sequence length="159" mass="18222">MAGPKKHTIASAELMVLYVIGSLVGFTRSWEDLIWIAVFSVLIDIDHIPFGRLWRAFKTAGIDGVLASWKKDGWLDADHLNIMHTWWALIAVIIFSFAIGNVWPLVAFVIHTMIDAGSLDQQDYPKCSPMPGWILRHFAIRYYPEWTLYHTRGLPMPKK</sequence>
<proteinExistence type="predicted"/>
<evidence type="ECO:0000313" key="3">
    <source>
        <dbReference type="Proteomes" id="UP000177126"/>
    </source>
</evidence>